<sequence>MYFPKLAFLTPLLAAFASARFVMYADEWHPTRPTNPADKSGIDHVVLAFAMANNTAAFQPKVPVSTIRSEFPGAKVMIAIGGWGDTVGFTEATRTDAGIQKFAYDVKTMLTNTGADGVDIDWEYPGGNGADYKQVPNSAKVHEIPAFPKLLAAVRKAIGSDKLLSIAVPGKKIDMIAFTPENGPLIWPSVDYINIMSYDLMNRRDNTTAHHTSVAGATAAIDNYLAIGAPAAKINLGFAYYAKYFTTQGDCGPQPLDCPIVSAEDPVTGTDALTSGAWTFEKAHMTPVDTSNLPVSYDGTCGPEKMTKCATGCCSQYGNCGTTKEHCSGGCQHAFGTGCTDADVFSSWQSAAKNGVTDEKAGAQYYFDPAERLFWTWDTPQLISRKFQDIVRGYGLGGVMAWSLGEDSADWSHIKQMAKELASGGYTAPAQNSEQNEDNEDAQTQTETPAESNEPAEPSESHQADYDVVYVDGTKGGPEAEADEYDYGQYPAPADVDVPYAQNAPKEQTAATENVDGENDEWSGYYDGGYDDSGDWWKKE</sequence>
<dbReference type="GO" id="GO:0005576">
    <property type="term" value="C:extracellular region"/>
    <property type="evidence" value="ECO:0007669"/>
    <property type="project" value="TreeGrafter"/>
</dbReference>
<keyword evidence="2 3" id="KW-0147">Chitin-binding</keyword>
<gene>
    <name evidence="8" type="ORF">BU26DRAFT_602207</name>
</gene>
<dbReference type="PANTHER" id="PTHR11177:SF337">
    <property type="entry name" value="CHITINASE"/>
    <property type="match status" value="1"/>
</dbReference>
<reference evidence="8" key="1">
    <citation type="journal article" date="2020" name="Stud. Mycol.">
        <title>101 Dothideomycetes genomes: a test case for predicting lifestyles and emergence of pathogens.</title>
        <authorList>
            <person name="Haridas S."/>
            <person name="Albert R."/>
            <person name="Binder M."/>
            <person name="Bloem J."/>
            <person name="Labutti K."/>
            <person name="Salamov A."/>
            <person name="Andreopoulos B."/>
            <person name="Baker S."/>
            <person name="Barry K."/>
            <person name="Bills G."/>
            <person name="Bluhm B."/>
            <person name="Cannon C."/>
            <person name="Castanera R."/>
            <person name="Culley D."/>
            <person name="Daum C."/>
            <person name="Ezra D."/>
            <person name="Gonzalez J."/>
            <person name="Henrissat B."/>
            <person name="Kuo A."/>
            <person name="Liang C."/>
            <person name="Lipzen A."/>
            <person name="Lutzoni F."/>
            <person name="Magnuson J."/>
            <person name="Mondo S."/>
            <person name="Nolan M."/>
            <person name="Ohm R."/>
            <person name="Pangilinan J."/>
            <person name="Park H.-J."/>
            <person name="Ramirez L."/>
            <person name="Alfaro M."/>
            <person name="Sun H."/>
            <person name="Tritt A."/>
            <person name="Yoshinaga Y."/>
            <person name="Zwiers L.-H."/>
            <person name="Turgeon B."/>
            <person name="Goodwin S."/>
            <person name="Spatafora J."/>
            <person name="Crous P."/>
            <person name="Grigoriev I."/>
        </authorList>
    </citation>
    <scope>NUCLEOTIDE SEQUENCE</scope>
    <source>
        <strain evidence="8">CBS 122368</strain>
    </source>
</reference>
<feature type="compositionally biased region" description="Low complexity" evidence="4">
    <location>
        <begin position="446"/>
        <end position="458"/>
    </location>
</feature>
<dbReference type="PANTHER" id="PTHR11177">
    <property type="entry name" value="CHITINASE"/>
    <property type="match status" value="1"/>
</dbReference>
<evidence type="ECO:0000256" key="3">
    <source>
        <dbReference type="PROSITE-ProRule" id="PRU00261"/>
    </source>
</evidence>
<dbReference type="OrthoDB" id="73875at2759"/>
<dbReference type="InterPro" id="IPR011583">
    <property type="entry name" value="Chitinase_II/V-like_cat"/>
</dbReference>
<keyword evidence="9" id="KW-1185">Reference proteome</keyword>
<dbReference type="GO" id="GO:0006032">
    <property type="term" value="P:chitin catabolic process"/>
    <property type="evidence" value="ECO:0007669"/>
    <property type="project" value="TreeGrafter"/>
</dbReference>
<evidence type="ECO:0000313" key="8">
    <source>
        <dbReference type="EMBL" id="KAF2251673.1"/>
    </source>
</evidence>
<evidence type="ECO:0000259" key="7">
    <source>
        <dbReference type="PROSITE" id="PS51910"/>
    </source>
</evidence>
<comment type="caution">
    <text evidence="3">Lacks conserved residue(s) required for the propagation of feature annotation.</text>
</comment>
<organism evidence="8 9">
    <name type="scientific">Trematosphaeria pertusa</name>
    <dbReference type="NCBI Taxonomy" id="390896"/>
    <lineage>
        <taxon>Eukaryota</taxon>
        <taxon>Fungi</taxon>
        <taxon>Dikarya</taxon>
        <taxon>Ascomycota</taxon>
        <taxon>Pezizomycotina</taxon>
        <taxon>Dothideomycetes</taxon>
        <taxon>Pleosporomycetidae</taxon>
        <taxon>Pleosporales</taxon>
        <taxon>Massarineae</taxon>
        <taxon>Trematosphaeriaceae</taxon>
        <taxon>Trematosphaeria</taxon>
    </lineage>
</organism>
<keyword evidence="5" id="KW-0732">Signal</keyword>
<evidence type="ECO:0000259" key="6">
    <source>
        <dbReference type="PROSITE" id="PS50941"/>
    </source>
</evidence>
<feature type="disulfide bond" evidence="3">
    <location>
        <begin position="313"/>
        <end position="327"/>
    </location>
</feature>
<keyword evidence="3" id="KW-1015">Disulfide bond</keyword>
<dbReference type="EC" id="3.2.1.14" evidence="1"/>
<feature type="region of interest" description="Disordered" evidence="4">
    <location>
        <begin position="422"/>
        <end position="540"/>
    </location>
</feature>
<feature type="signal peptide" evidence="5">
    <location>
        <begin position="1"/>
        <end position="19"/>
    </location>
</feature>
<name>A0A6A6IQ91_9PLEO</name>
<dbReference type="RefSeq" id="XP_033686677.1">
    <property type="nucleotide sequence ID" value="XM_033835330.1"/>
</dbReference>
<feature type="domain" description="Chitin-binding type-1" evidence="6">
    <location>
        <begin position="298"/>
        <end position="341"/>
    </location>
</feature>
<dbReference type="SUPFAM" id="SSF51445">
    <property type="entry name" value="(Trans)glycosidases"/>
    <property type="match status" value="1"/>
</dbReference>
<dbReference type="SMART" id="SM00636">
    <property type="entry name" value="Glyco_18"/>
    <property type="match status" value="1"/>
</dbReference>
<evidence type="ECO:0000313" key="9">
    <source>
        <dbReference type="Proteomes" id="UP000800094"/>
    </source>
</evidence>
<dbReference type="AlphaFoldDB" id="A0A6A6IQ91"/>
<dbReference type="GO" id="GO:0008843">
    <property type="term" value="F:endochitinase activity"/>
    <property type="evidence" value="ECO:0007669"/>
    <property type="project" value="UniProtKB-EC"/>
</dbReference>
<dbReference type="InterPro" id="IPR001223">
    <property type="entry name" value="Glyco_hydro18_cat"/>
</dbReference>
<dbReference type="Gene3D" id="3.20.20.80">
    <property type="entry name" value="Glycosidases"/>
    <property type="match status" value="2"/>
</dbReference>
<dbReference type="CDD" id="cd00035">
    <property type="entry name" value="ChtBD1"/>
    <property type="match status" value="1"/>
</dbReference>
<dbReference type="FunFam" id="3.20.20.80:FF:000159">
    <property type="entry name" value="Class V chitinase, putative"/>
    <property type="match status" value="1"/>
</dbReference>
<dbReference type="PROSITE" id="PS51910">
    <property type="entry name" value="GH18_2"/>
    <property type="match status" value="1"/>
</dbReference>
<dbReference type="InterPro" id="IPR001002">
    <property type="entry name" value="Chitin-bd_1"/>
</dbReference>
<dbReference type="InterPro" id="IPR050314">
    <property type="entry name" value="Glycosyl_Hydrlase_18"/>
</dbReference>
<dbReference type="InterPro" id="IPR017853">
    <property type="entry name" value="GH"/>
</dbReference>
<dbReference type="EMBL" id="ML987192">
    <property type="protein sequence ID" value="KAF2251673.1"/>
    <property type="molecule type" value="Genomic_DNA"/>
</dbReference>
<evidence type="ECO:0000256" key="4">
    <source>
        <dbReference type="SAM" id="MobiDB-lite"/>
    </source>
</evidence>
<dbReference type="InterPro" id="IPR036861">
    <property type="entry name" value="Endochitinase-like_sf"/>
</dbReference>
<feature type="chain" id="PRO_5025542507" description="chitinase" evidence="5">
    <location>
        <begin position="20"/>
        <end position="540"/>
    </location>
</feature>
<dbReference type="GeneID" id="54588660"/>
<feature type="domain" description="GH18" evidence="7">
    <location>
        <begin position="19"/>
        <end position="424"/>
    </location>
</feature>
<evidence type="ECO:0000256" key="5">
    <source>
        <dbReference type="SAM" id="SignalP"/>
    </source>
</evidence>
<accession>A0A6A6IQ91</accession>
<dbReference type="Pfam" id="PF00704">
    <property type="entry name" value="Glyco_hydro_18"/>
    <property type="match status" value="1"/>
</dbReference>
<dbReference type="PROSITE" id="PS50941">
    <property type="entry name" value="CHIT_BIND_I_2"/>
    <property type="match status" value="1"/>
</dbReference>
<evidence type="ECO:0000256" key="2">
    <source>
        <dbReference type="ARBA" id="ARBA00022669"/>
    </source>
</evidence>
<dbReference type="Proteomes" id="UP000800094">
    <property type="component" value="Unassembled WGS sequence"/>
</dbReference>
<dbReference type="SUPFAM" id="SSF57016">
    <property type="entry name" value="Plant lectins/antimicrobial peptides"/>
    <property type="match status" value="1"/>
</dbReference>
<dbReference type="GO" id="GO:0008061">
    <property type="term" value="F:chitin binding"/>
    <property type="evidence" value="ECO:0007669"/>
    <property type="project" value="UniProtKB-UniRule"/>
</dbReference>
<dbReference type="GO" id="GO:0005975">
    <property type="term" value="P:carbohydrate metabolic process"/>
    <property type="evidence" value="ECO:0007669"/>
    <property type="project" value="InterPro"/>
</dbReference>
<protein>
    <recommendedName>
        <fullName evidence="1">chitinase</fullName>
        <ecNumber evidence="1">3.2.1.14</ecNumber>
    </recommendedName>
</protein>
<proteinExistence type="predicted"/>
<evidence type="ECO:0000256" key="1">
    <source>
        <dbReference type="ARBA" id="ARBA00012729"/>
    </source>
</evidence>